<name>A0A4X2M5D5_VOMUR</name>
<dbReference type="GO" id="GO:0000724">
    <property type="term" value="P:double-strand break repair via homologous recombination"/>
    <property type="evidence" value="ECO:0007669"/>
    <property type="project" value="Ensembl"/>
</dbReference>
<dbReference type="GeneID" id="114050458"/>
<dbReference type="Proteomes" id="UP000314987">
    <property type="component" value="Unassembled WGS sequence"/>
</dbReference>
<dbReference type="RefSeq" id="XP_027727965.1">
    <property type="nucleotide sequence ID" value="XM_027872164.1"/>
</dbReference>
<dbReference type="GeneTree" id="ENSGT00390000010145"/>
<dbReference type="RefSeq" id="XP_027727966.1">
    <property type="nucleotide sequence ID" value="XM_027872165.1"/>
</dbReference>
<accession>A0A4X2M5D5</accession>
<dbReference type="RefSeq" id="XP_027727962.1">
    <property type="nucleotide sequence ID" value="XM_027872161.1"/>
</dbReference>
<dbReference type="PANTHER" id="PTHR15665">
    <property type="entry name" value="ASTEROID PROTEIN"/>
    <property type="match status" value="1"/>
</dbReference>
<sequence>MGIRGLMSYVEDHSSQFFVDLKLRDTKIIIDGYALFHRLCFDSNVDLQHGGDYDSFTDVTQRFFESLFACKIHPYVVLDGGCDVSDKKLLTLKDRAREKIQVAHSLSVGGRGNLLPLLIREVFIQVLNKLHVDFVQCFSEADRDIMTLANHWNCPVLTMDSDFCIFDLKAGFCPLIGFQWKNLTVIKDTLHYYIPARRFSVDKFCSHFNNMNKALLPLFAVLCGNDYINLPALDTVVSRMSLTPGTSNTKGRKHQRILGLLNWLSNFNEPAEALNNFVKCLKTNDREMVRELLCGSMEEYQPSPVKLQDFFQHGAYVSPCATNLGLPEWIQLALAKGQLSPFVCDALSLRRTILQTQVENMQRPSAHVVSVSIRKVIYGLLQNSSPDLNNVSQSTVSKQPMAFSEVERIDKNIGTVVTHAVKLPEEYRELGRLTELSLSKRKSLLLETLKVKEGVLDPLPASWKLPVAVTCFWLQSLEAKATLHHVQALLMGMLCGQLHKMTREPDNEGLHVDGAKLLCDQFLKVKENKLQRKLNLDTAHVFCQWQCCLQMGFYLNQLLLTPLPEPDLTWLYSGTLVHGLSQELSASSSAESILSVCPRAWQLYNQLFHALKSAVPSECLSQKEKSKTRKKKPRKRDASRTKHRVGISLGTGSLHDHVSNSFGLLTVDDSEDHGQGPELE</sequence>
<dbReference type="CTD" id="28990"/>
<dbReference type="RefSeq" id="XP_027727964.1">
    <property type="nucleotide sequence ID" value="XM_027872163.1"/>
</dbReference>
<dbReference type="Ensembl" id="ENSVURT00010032741.1">
    <property type="protein sequence ID" value="ENSVURP00010028740.1"/>
    <property type="gene ID" value="ENSVURG00010021996.1"/>
</dbReference>
<dbReference type="InterPro" id="IPR026832">
    <property type="entry name" value="Asteroid"/>
</dbReference>
<dbReference type="InterPro" id="IPR029060">
    <property type="entry name" value="PIN-like_dom_sf"/>
</dbReference>
<dbReference type="InterPro" id="IPR006085">
    <property type="entry name" value="XPG_DNA_repair_N"/>
</dbReference>
<dbReference type="AlphaFoldDB" id="A0A4X2M5D5"/>
<dbReference type="RefSeq" id="XP_027727960.1">
    <property type="nucleotide sequence ID" value="XM_027872159.1"/>
</dbReference>
<dbReference type="RefSeq" id="XP_027727963.1">
    <property type="nucleotide sequence ID" value="XM_027872162.1"/>
</dbReference>
<dbReference type="GO" id="GO:0006303">
    <property type="term" value="P:double-strand break repair via nonhomologous end joining"/>
    <property type="evidence" value="ECO:0007669"/>
    <property type="project" value="Ensembl"/>
</dbReference>
<evidence type="ECO:0000313" key="4">
    <source>
        <dbReference type="Ensembl" id="ENSVURP00010028740.1"/>
    </source>
</evidence>
<dbReference type="Pfam" id="PF00752">
    <property type="entry name" value="XPG_N"/>
    <property type="match status" value="1"/>
</dbReference>
<evidence type="ECO:0000256" key="2">
    <source>
        <dbReference type="SAM" id="MobiDB-lite"/>
    </source>
</evidence>
<dbReference type="SUPFAM" id="SSF88723">
    <property type="entry name" value="PIN domain-like"/>
    <property type="match status" value="1"/>
</dbReference>
<dbReference type="Gene3D" id="3.40.50.1010">
    <property type="entry name" value="5'-nuclease"/>
    <property type="match status" value="1"/>
</dbReference>
<dbReference type="OrthoDB" id="25987at2759"/>
<reference evidence="4" key="3">
    <citation type="submission" date="2025-09" db="UniProtKB">
        <authorList>
            <consortium name="Ensembl"/>
        </authorList>
    </citation>
    <scope>IDENTIFICATION</scope>
</reference>
<gene>
    <name evidence="4" type="primary">ASTE1</name>
</gene>
<proteinExistence type="inferred from homology"/>
<dbReference type="STRING" id="29139.ENSVURP00010028740"/>
<keyword evidence="5" id="KW-1185">Reference proteome</keyword>
<dbReference type="GO" id="GO:1990599">
    <property type="term" value="F:3' overhang single-stranded DNA endodeoxyribonuclease activity"/>
    <property type="evidence" value="ECO:0007669"/>
    <property type="project" value="Ensembl"/>
</dbReference>
<dbReference type="PANTHER" id="PTHR15665:SF1">
    <property type="entry name" value="PROTEIN ASTEROID HOMOLOG 1"/>
    <property type="match status" value="1"/>
</dbReference>
<evidence type="ECO:0000259" key="3">
    <source>
        <dbReference type="Pfam" id="PF00752"/>
    </source>
</evidence>
<protein>
    <submittedName>
        <fullName evidence="4">Asteroid homolog 1</fullName>
    </submittedName>
</protein>
<dbReference type="OMA" id="LPEWIQL"/>
<feature type="region of interest" description="Disordered" evidence="2">
    <location>
        <begin position="621"/>
        <end position="659"/>
    </location>
</feature>
<feature type="domain" description="XPG N-terminal" evidence="3">
    <location>
        <begin position="1"/>
        <end position="89"/>
    </location>
</feature>
<dbReference type="RefSeq" id="XP_027727961.1">
    <property type="nucleotide sequence ID" value="XM_027872160.1"/>
</dbReference>
<evidence type="ECO:0000313" key="5">
    <source>
        <dbReference type="Proteomes" id="UP000314987"/>
    </source>
</evidence>
<reference evidence="4" key="2">
    <citation type="submission" date="2025-08" db="UniProtKB">
        <authorList>
            <consortium name="Ensembl"/>
        </authorList>
    </citation>
    <scope>IDENTIFICATION</scope>
</reference>
<comment type="similarity">
    <text evidence="1">Belongs to the asteroid family.</text>
</comment>
<reference evidence="5" key="1">
    <citation type="submission" date="2018-12" db="EMBL/GenBank/DDBJ databases">
        <authorList>
            <person name="Yazar S."/>
        </authorList>
    </citation>
    <scope>NUCLEOTIDE SEQUENCE [LARGE SCALE GENOMIC DNA]</scope>
</reference>
<organism evidence="4 5">
    <name type="scientific">Vombatus ursinus</name>
    <name type="common">Common wombat</name>
    <dbReference type="NCBI Taxonomy" id="29139"/>
    <lineage>
        <taxon>Eukaryota</taxon>
        <taxon>Metazoa</taxon>
        <taxon>Chordata</taxon>
        <taxon>Craniata</taxon>
        <taxon>Vertebrata</taxon>
        <taxon>Euteleostomi</taxon>
        <taxon>Mammalia</taxon>
        <taxon>Metatheria</taxon>
        <taxon>Diprotodontia</taxon>
        <taxon>Vombatidae</taxon>
        <taxon>Vombatus</taxon>
    </lineage>
</organism>
<evidence type="ECO:0000256" key="1">
    <source>
        <dbReference type="ARBA" id="ARBA00007398"/>
    </source>
</evidence>
<feature type="compositionally biased region" description="Basic residues" evidence="2">
    <location>
        <begin position="626"/>
        <end position="645"/>
    </location>
</feature>